<evidence type="ECO:0000313" key="4">
    <source>
        <dbReference type="EMBL" id="MFD2233566.1"/>
    </source>
</evidence>
<dbReference type="PANTHER" id="PTHR30055:SF148">
    <property type="entry name" value="TETR-FAMILY TRANSCRIPTIONAL REGULATOR"/>
    <property type="match status" value="1"/>
</dbReference>
<dbReference type="PANTHER" id="PTHR30055">
    <property type="entry name" value="HTH-TYPE TRANSCRIPTIONAL REGULATOR RUTR"/>
    <property type="match status" value="1"/>
</dbReference>
<comment type="caution">
    <text evidence="4">The sequence shown here is derived from an EMBL/GenBank/DDBJ whole genome shotgun (WGS) entry which is preliminary data.</text>
</comment>
<evidence type="ECO:0000256" key="1">
    <source>
        <dbReference type="ARBA" id="ARBA00023125"/>
    </source>
</evidence>
<keyword evidence="1 2" id="KW-0238">DNA-binding</keyword>
<reference evidence="5" key="1">
    <citation type="journal article" date="2019" name="Int. J. Syst. Evol. Microbiol.">
        <title>The Global Catalogue of Microorganisms (GCM) 10K type strain sequencing project: providing services to taxonomists for standard genome sequencing and annotation.</title>
        <authorList>
            <consortium name="The Broad Institute Genomics Platform"/>
            <consortium name="The Broad Institute Genome Sequencing Center for Infectious Disease"/>
            <person name="Wu L."/>
            <person name="Ma J."/>
        </authorList>
    </citation>
    <scope>NUCLEOTIDE SEQUENCE [LARGE SCALE GENOMIC DNA]</scope>
    <source>
        <strain evidence="5">KCTC 15012</strain>
    </source>
</reference>
<proteinExistence type="predicted"/>
<dbReference type="InterPro" id="IPR041479">
    <property type="entry name" value="TetR_CgmR_C"/>
</dbReference>
<evidence type="ECO:0000256" key="2">
    <source>
        <dbReference type="PROSITE-ProRule" id="PRU00335"/>
    </source>
</evidence>
<dbReference type="Pfam" id="PF17937">
    <property type="entry name" value="TetR_C_28"/>
    <property type="match status" value="1"/>
</dbReference>
<feature type="domain" description="HTH tetR-type" evidence="3">
    <location>
        <begin position="12"/>
        <end position="72"/>
    </location>
</feature>
<dbReference type="Gene3D" id="1.10.357.10">
    <property type="entry name" value="Tetracycline Repressor, domain 2"/>
    <property type="match status" value="1"/>
</dbReference>
<dbReference type="InterPro" id="IPR050109">
    <property type="entry name" value="HTH-type_TetR-like_transc_reg"/>
</dbReference>
<dbReference type="SUPFAM" id="SSF48498">
    <property type="entry name" value="Tetracyclin repressor-like, C-terminal domain"/>
    <property type="match status" value="1"/>
</dbReference>
<sequence length="191" mass="20797">MSRAHTRPKQPDLLRRQLLDCALRLVTEQGLGAVTVQAVAEAAGVTKGGLFHHFPSKRALIEAVFTELLDLFEAGIEAEMARDPEPRGRFTRAYVVATFADHGLGLGNPVFAKTLSLFDDPALVQTWSDWLGERTRRHAATDGGDWFETIRLAADGAWIARVCRVEGVAADPATLCRHLLALTRVADPAGT</sequence>
<accession>A0ABW5C9K1</accession>
<dbReference type="Proteomes" id="UP001597296">
    <property type="component" value="Unassembled WGS sequence"/>
</dbReference>
<dbReference type="PRINTS" id="PR00455">
    <property type="entry name" value="HTHTETR"/>
</dbReference>
<dbReference type="SUPFAM" id="SSF46689">
    <property type="entry name" value="Homeodomain-like"/>
    <property type="match status" value="1"/>
</dbReference>
<evidence type="ECO:0000259" key="3">
    <source>
        <dbReference type="PROSITE" id="PS50977"/>
    </source>
</evidence>
<feature type="DNA-binding region" description="H-T-H motif" evidence="2">
    <location>
        <begin position="35"/>
        <end position="54"/>
    </location>
</feature>
<dbReference type="EMBL" id="JBHUIY010000010">
    <property type="protein sequence ID" value="MFD2233566.1"/>
    <property type="molecule type" value="Genomic_DNA"/>
</dbReference>
<gene>
    <name evidence="4" type="ORF">ACFSNB_07090</name>
</gene>
<keyword evidence="5" id="KW-1185">Reference proteome</keyword>
<name>A0ABW5C9K1_9PROT</name>
<dbReference type="PROSITE" id="PS50977">
    <property type="entry name" value="HTH_TETR_2"/>
    <property type="match status" value="1"/>
</dbReference>
<dbReference type="PROSITE" id="PS01081">
    <property type="entry name" value="HTH_TETR_1"/>
    <property type="match status" value="1"/>
</dbReference>
<evidence type="ECO:0000313" key="5">
    <source>
        <dbReference type="Proteomes" id="UP001597296"/>
    </source>
</evidence>
<protein>
    <submittedName>
        <fullName evidence="4">TetR/AcrR family transcriptional regulator</fullName>
    </submittedName>
</protein>
<dbReference type="InterPro" id="IPR023772">
    <property type="entry name" value="DNA-bd_HTH_TetR-type_CS"/>
</dbReference>
<dbReference type="Pfam" id="PF00440">
    <property type="entry name" value="TetR_N"/>
    <property type="match status" value="1"/>
</dbReference>
<dbReference type="InterPro" id="IPR009057">
    <property type="entry name" value="Homeodomain-like_sf"/>
</dbReference>
<dbReference type="RefSeq" id="WP_377315360.1">
    <property type="nucleotide sequence ID" value="NZ_JBHUIY010000010.1"/>
</dbReference>
<dbReference type="InterPro" id="IPR036271">
    <property type="entry name" value="Tet_transcr_reg_TetR-rel_C_sf"/>
</dbReference>
<dbReference type="InterPro" id="IPR001647">
    <property type="entry name" value="HTH_TetR"/>
</dbReference>
<organism evidence="4 5">
    <name type="scientific">Phaeospirillum tilakii</name>
    <dbReference type="NCBI Taxonomy" id="741673"/>
    <lineage>
        <taxon>Bacteria</taxon>
        <taxon>Pseudomonadati</taxon>
        <taxon>Pseudomonadota</taxon>
        <taxon>Alphaproteobacteria</taxon>
        <taxon>Rhodospirillales</taxon>
        <taxon>Rhodospirillaceae</taxon>
        <taxon>Phaeospirillum</taxon>
    </lineage>
</organism>